<reference evidence="6 7" key="1">
    <citation type="submission" date="2020-03" db="EMBL/GenBank/DDBJ databases">
        <authorList>
            <person name="Zhang L."/>
            <person name="Han X."/>
            <person name="Chen Y."/>
            <person name="Yu Y."/>
        </authorList>
    </citation>
    <scope>NUCLEOTIDE SEQUENCE [LARGE SCALE GENOMIC DNA]</scope>
    <source>
        <strain evidence="6 7">A1254</strain>
    </source>
</reference>
<keyword evidence="5" id="KW-0472">Membrane</keyword>
<dbReference type="GO" id="GO:0005886">
    <property type="term" value="C:plasma membrane"/>
    <property type="evidence" value="ECO:0007669"/>
    <property type="project" value="TreeGrafter"/>
</dbReference>
<sequence>MEDQQEKSEQATPYKLEQARKKGNVPKSMDLLSFVVISAFLAGFIALSGDIASEIFRLTQWWLGHTDILVQNNLANVHYWANKSVSKILNVLAPLILIIIVFAVAINLAYSGFVFSFATLKPDFKRLDPIKGLKKIFSKRMFVEVVRVIVKGLLFCVATYFSILYIIHQLMSDLTRTPQSIVLFFSKSIVVLVLSLLAVMAIFAIFDMWYAKREFSRQMRMSHKEVKDEYRHREGSPELKSKRRRNQQEFFNKVKAISQVKKADVVIINPTHYAVALIYKPEKMHAPIVLATGTGMLASMIKRVARKNQVPILHRPVVARYIYAHCVVNQSIPDEIHHDVVDIYRWVIALPNSKLKF</sequence>
<proteinExistence type="inferred from homology"/>
<keyword evidence="3" id="KW-0813">Transport</keyword>
<evidence type="ECO:0000256" key="5">
    <source>
        <dbReference type="SAM" id="Phobius"/>
    </source>
</evidence>
<evidence type="ECO:0000313" key="7">
    <source>
        <dbReference type="Proteomes" id="UP000501692"/>
    </source>
</evidence>
<feature type="transmembrane region" description="Helical" evidence="5">
    <location>
        <begin position="31"/>
        <end position="52"/>
    </location>
</feature>
<gene>
    <name evidence="6" type="ORF">G8E09_13440</name>
</gene>
<dbReference type="PRINTS" id="PR00950">
    <property type="entry name" value="TYPE3IMSPROT"/>
</dbReference>
<dbReference type="GO" id="GO:0009306">
    <property type="term" value="P:protein secretion"/>
    <property type="evidence" value="ECO:0007669"/>
    <property type="project" value="InterPro"/>
</dbReference>
<dbReference type="SUPFAM" id="SSF160544">
    <property type="entry name" value="EscU C-terminal domain-like"/>
    <property type="match status" value="1"/>
</dbReference>
<dbReference type="Pfam" id="PF01312">
    <property type="entry name" value="Bac_export_2"/>
    <property type="match status" value="1"/>
</dbReference>
<dbReference type="RefSeq" id="WP_167563939.1">
    <property type="nucleotide sequence ID" value="NZ_CP049806.1"/>
</dbReference>
<dbReference type="InterPro" id="IPR029025">
    <property type="entry name" value="T3SS_substrate_exporter_C"/>
</dbReference>
<keyword evidence="5" id="KW-0812">Transmembrane</keyword>
<dbReference type="Gene3D" id="3.40.1690.10">
    <property type="entry name" value="secretion proteins EscU"/>
    <property type="match status" value="1"/>
</dbReference>
<evidence type="ECO:0000313" key="6">
    <source>
        <dbReference type="EMBL" id="QIT18643.1"/>
    </source>
</evidence>
<evidence type="ECO:0000256" key="1">
    <source>
        <dbReference type="ARBA" id="ARBA00010690"/>
    </source>
</evidence>
<evidence type="ECO:0000256" key="2">
    <source>
        <dbReference type="ARBA" id="ARBA00021622"/>
    </source>
</evidence>
<evidence type="ECO:0000256" key="4">
    <source>
        <dbReference type="ARBA" id="ARBA00025078"/>
    </source>
</evidence>
<dbReference type="InterPro" id="IPR006135">
    <property type="entry name" value="T3SS_substrate_exporter"/>
</dbReference>
<accession>A0A6H0FWA0</accession>
<feature type="transmembrane region" description="Helical" evidence="5">
    <location>
        <begin position="188"/>
        <end position="211"/>
    </location>
</feature>
<keyword evidence="5" id="KW-1133">Transmembrane helix</keyword>
<dbReference type="PANTHER" id="PTHR30531:SF12">
    <property type="entry name" value="FLAGELLAR BIOSYNTHETIC PROTEIN FLHB"/>
    <property type="match status" value="1"/>
</dbReference>
<keyword evidence="3" id="KW-0653">Protein transport</keyword>
<dbReference type="PANTHER" id="PTHR30531">
    <property type="entry name" value="FLAGELLAR BIOSYNTHETIC PROTEIN FLHB"/>
    <property type="match status" value="1"/>
</dbReference>
<comment type="similarity">
    <text evidence="1">Belongs to the type III secretion exporter family.</text>
</comment>
<dbReference type="EMBL" id="CP049806">
    <property type="protein sequence ID" value="QIT18643.1"/>
    <property type="molecule type" value="Genomic_DNA"/>
</dbReference>
<name>A0A6H0FWA0_ACIPI</name>
<evidence type="ECO:0000256" key="3">
    <source>
        <dbReference type="ARBA" id="ARBA00023225"/>
    </source>
</evidence>
<feature type="transmembrane region" description="Helical" evidence="5">
    <location>
        <begin position="141"/>
        <end position="168"/>
    </location>
</feature>
<protein>
    <recommendedName>
        <fullName evidence="2">Flagellar biosynthetic protein FlhB</fullName>
    </recommendedName>
</protein>
<keyword evidence="3" id="KW-1006">Bacterial flagellum protein export</keyword>
<comment type="function">
    <text evidence="4">Required for formation of the rod structure in the basal body of the flagellar apparatus. Together with FliI and FliH, may constitute the export apparatus of flagellin.</text>
</comment>
<dbReference type="Proteomes" id="UP000501692">
    <property type="component" value="Chromosome"/>
</dbReference>
<dbReference type="AlphaFoldDB" id="A0A6H0FWA0"/>
<feature type="transmembrane region" description="Helical" evidence="5">
    <location>
        <begin position="91"/>
        <end position="120"/>
    </location>
</feature>
<organism evidence="6 7">
    <name type="scientific">Acinetobacter pittii</name>
    <name type="common">Acinetobacter genomosp. 3</name>
    <dbReference type="NCBI Taxonomy" id="48296"/>
    <lineage>
        <taxon>Bacteria</taxon>
        <taxon>Pseudomonadati</taxon>
        <taxon>Pseudomonadota</taxon>
        <taxon>Gammaproteobacteria</taxon>
        <taxon>Moraxellales</taxon>
        <taxon>Moraxellaceae</taxon>
        <taxon>Acinetobacter</taxon>
        <taxon>Acinetobacter calcoaceticus/baumannii complex</taxon>
    </lineage>
</organism>